<reference evidence="3" key="1">
    <citation type="journal article" date="2014" name="Proc. Natl. Acad. Sci. U.S.A.">
        <title>Extensive sampling of basidiomycete genomes demonstrates inadequacy of the white-rot/brown-rot paradigm for wood decay fungi.</title>
        <authorList>
            <person name="Riley R."/>
            <person name="Salamov A.A."/>
            <person name="Brown D.W."/>
            <person name="Nagy L.G."/>
            <person name="Floudas D."/>
            <person name="Held B.W."/>
            <person name="Levasseur A."/>
            <person name="Lombard V."/>
            <person name="Morin E."/>
            <person name="Otillar R."/>
            <person name="Lindquist E.A."/>
            <person name="Sun H."/>
            <person name="LaButti K.M."/>
            <person name="Schmutz J."/>
            <person name="Jabbour D."/>
            <person name="Luo H."/>
            <person name="Baker S.E."/>
            <person name="Pisabarro A.G."/>
            <person name="Walton J.D."/>
            <person name="Blanchette R.A."/>
            <person name="Henrissat B."/>
            <person name="Martin F."/>
            <person name="Cullen D."/>
            <person name="Hibbett D.S."/>
            <person name="Grigoriev I.V."/>
        </authorList>
    </citation>
    <scope>NUCLEOTIDE SEQUENCE [LARGE SCALE GENOMIC DNA]</scope>
    <source>
        <strain evidence="3">MUCL 33604</strain>
    </source>
</reference>
<accession>A0A067PYP0</accession>
<dbReference type="InterPro" id="IPR046528">
    <property type="entry name" value="DUF6593"/>
</dbReference>
<gene>
    <name evidence="2" type="ORF">JAAARDRAFT_68444</name>
</gene>
<evidence type="ECO:0000313" key="3">
    <source>
        <dbReference type="Proteomes" id="UP000027265"/>
    </source>
</evidence>
<dbReference type="EMBL" id="KL197715">
    <property type="protein sequence ID" value="KDQ59918.1"/>
    <property type="molecule type" value="Genomic_DNA"/>
</dbReference>
<protein>
    <recommendedName>
        <fullName evidence="1">DUF6593 domain-containing protein</fullName>
    </recommendedName>
</protein>
<name>A0A067PYP0_9AGAM</name>
<dbReference type="Proteomes" id="UP000027265">
    <property type="component" value="Unassembled WGS sequence"/>
</dbReference>
<proteinExistence type="predicted"/>
<sequence length="199" mass="22101">MSGPTPVQILDPTPIPDVSILVLGTDATSITFYPLGHSENPLYSSKTDESGNNTKIRHENDGRELASIHKKKNLMSLRGGPLIKVKSWLVDTKEPVHGVCFKVGSETYTWDLDPSSRLTLYSVHSKPVAWYTPSDRNLQPTSGPPSITRAYLALTPEAENFREEIIISYILVLQKRRSSSSKGFNVWALFDLLNCLSSV</sequence>
<dbReference type="OrthoDB" id="3256331at2759"/>
<dbReference type="HOGENOM" id="CLU_1294597_0_0_1"/>
<dbReference type="Pfam" id="PF20236">
    <property type="entry name" value="DUF6593"/>
    <property type="match status" value="1"/>
</dbReference>
<evidence type="ECO:0000259" key="1">
    <source>
        <dbReference type="Pfam" id="PF20236"/>
    </source>
</evidence>
<evidence type="ECO:0000313" key="2">
    <source>
        <dbReference type="EMBL" id="KDQ59918.1"/>
    </source>
</evidence>
<feature type="domain" description="DUF6593" evidence="1">
    <location>
        <begin position="38"/>
        <end position="177"/>
    </location>
</feature>
<dbReference type="InParanoid" id="A0A067PYP0"/>
<organism evidence="2 3">
    <name type="scientific">Jaapia argillacea MUCL 33604</name>
    <dbReference type="NCBI Taxonomy" id="933084"/>
    <lineage>
        <taxon>Eukaryota</taxon>
        <taxon>Fungi</taxon>
        <taxon>Dikarya</taxon>
        <taxon>Basidiomycota</taxon>
        <taxon>Agaricomycotina</taxon>
        <taxon>Agaricomycetes</taxon>
        <taxon>Agaricomycetidae</taxon>
        <taxon>Jaapiales</taxon>
        <taxon>Jaapiaceae</taxon>
        <taxon>Jaapia</taxon>
    </lineage>
</organism>
<dbReference type="AlphaFoldDB" id="A0A067PYP0"/>
<keyword evidence="3" id="KW-1185">Reference proteome</keyword>